<evidence type="ECO:0000313" key="2">
    <source>
        <dbReference type="EMBL" id="MDF0479951.1"/>
    </source>
</evidence>
<feature type="domain" description="Transcriptional regulator TetR C-terminal Firmicutes type" evidence="1">
    <location>
        <begin position="73"/>
        <end position="173"/>
    </location>
</feature>
<dbReference type="RefSeq" id="WP_275471538.1">
    <property type="nucleotide sequence ID" value="NZ_JAPDSH010000004.1"/>
</dbReference>
<dbReference type="EMBL" id="JAPDSH010000004">
    <property type="protein sequence ID" value="MDF0479951.1"/>
    <property type="molecule type" value="Genomic_DNA"/>
</dbReference>
<organism evidence="2 3">
    <name type="scientific">Vagococcus proximus</name>
    <dbReference type="NCBI Taxonomy" id="2991417"/>
    <lineage>
        <taxon>Bacteria</taxon>
        <taxon>Bacillati</taxon>
        <taxon>Bacillota</taxon>
        <taxon>Bacilli</taxon>
        <taxon>Lactobacillales</taxon>
        <taxon>Enterococcaceae</taxon>
        <taxon>Vagococcus</taxon>
    </lineage>
</organism>
<keyword evidence="3" id="KW-1185">Reference proteome</keyword>
<evidence type="ECO:0000313" key="3">
    <source>
        <dbReference type="Proteomes" id="UP001147148"/>
    </source>
</evidence>
<dbReference type="Gene3D" id="1.10.357.10">
    <property type="entry name" value="Tetracycline Repressor, domain 2"/>
    <property type="match status" value="1"/>
</dbReference>
<gene>
    <name evidence="2" type="ORF">OL233_06560</name>
</gene>
<sequence length="188" mass="21860">MQQGYVTKQALSLALKDLMKTTELDKIRVSHVTTAAKLSRNTFYYHFSDINELLAWTYDNEVVNGLGTFKGINTWQEGLMRVLDYTEANRAFCLNTFHSLSRDRLEQFLYQITFNMLDGIMADDEHLVDLEENLRKEIADFYGRAIVAQIIHWLVINLREEKVDLLARIERMTVGAIDRIASKCSRFN</sequence>
<comment type="caution">
    <text evidence="2">The sequence shown here is derived from an EMBL/GenBank/DDBJ whole genome shotgun (WGS) entry which is preliminary data.</text>
</comment>
<dbReference type="InterPro" id="IPR009057">
    <property type="entry name" value="Homeodomain-like_sf"/>
</dbReference>
<dbReference type="Pfam" id="PF14278">
    <property type="entry name" value="TetR_C_8"/>
    <property type="match status" value="1"/>
</dbReference>
<proteinExistence type="predicted"/>
<dbReference type="SUPFAM" id="SSF46689">
    <property type="entry name" value="Homeodomain-like"/>
    <property type="match status" value="1"/>
</dbReference>
<reference evidence="2" key="1">
    <citation type="submission" date="2022-10" db="EMBL/GenBank/DDBJ databases">
        <title>Vagococcus sp. isolated from poultry meat.</title>
        <authorList>
            <person name="Johansson P."/>
            <person name="Bjorkroth J."/>
        </authorList>
    </citation>
    <scope>NUCLEOTIDE SEQUENCE</scope>
    <source>
        <strain evidence="2">PNs007</strain>
    </source>
</reference>
<evidence type="ECO:0000259" key="1">
    <source>
        <dbReference type="Pfam" id="PF14278"/>
    </source>
</evidence>
<dbReference type="InterPro" id="IPR039532">
    <property type="entry name" value="TetR_C_Firmicutes"/>
</dbReference>
<dbReference type="Proteomes" id="UP001147148">
    <property type="component" value="Unassembled WGS sequence"/>
</dbReference>
<protein>
    <submittedName>
        <fullName evidence="2">TetR family transcriptional regulator C-terminal domain-containing protein</fullName>
    </submittedName>
</protein>
<name>A0ABT5X227_9ENTE</name>
<accession>A0ABT5X227</accession>